<dbReference type="GO" id="GO:0008817">
    <property type="term" value="F:corrinoid adenosyltransferase activity"/>
    <property type="evidence" value="ECO:0007669"/>
    <property type="project" value="UniProtKB-UniRule"/>
</dbReference>
<dbReference type="UniPathway" id="UPA00148">
    <property type="reaction ID" value="UER00233"/>
</dbReference>
<comment type="pathway">
    <text evidence="1 14">Cofactor biosynthesis; adenosylcobalamin biosynthesis; adenosylcobalamin from cob(II)yrinate a,c-diamide: step 2/7.</text>
</comment>
<feature type="domain" description="Cobalamin adenosyltransferase-like" evidence="16">
    <location>
        <begin position="7"/>
        <end position="164"/>
    </location>
</feature>
<evidence type="ECO:0000313" key="17">
    <source>
        <dbReference type="EMBL" id="NDL68392.1"/>
    </source>
</evidence>
<keyword evidence="8 14" id="KW-0067">ATP-binding</keyword>
<dbReference type="InterPro" id="IPR016030">
    <property type="entry name" value="CblAdoTrfase-like"/>
</dbReference>
<evidence type="ECO:0000256" key="14">
    <source>
        <dbReference type="RuleBase" id="RU366026"/>
    </source>
</evidence>
<evidence type="ECO:0000256" key="15">
    <source>
        <dbReference type="SAM" id="MobiDB-lite"/>
    </source>
</evidence>
<keyword evidence="6 14" id="KW-0808">Transferase</keyword>
<evidence type="ECO:0000256" key="11">
    <source>
        <dbReference type="ARBA" id="ARBA00033354"/>
    </source>
</evidence>
<dbReference type="GO" id="GO:0009236">
    <property type="term" value="P:cobalamin biosynthetic process"/>
    <property type="evidence" value="ECO:0007669"/>
    <property type="project" value="UniProtKB-UniRule"/>
</dbReference>
<dbReference type="RefSeq" id="WP_162371116.1">
    <property type="nucleotide sequence ID" value="NZ_JAAEEH010000037.1"/>
</dbReference>
<dbReference type="GO" id="GO:0005524">
    <property type="term" value="F:ATP binding"/>
    <property type="evidence" value="ECO:0007669"/>
    <property type="project" value="UniProtKB-UniRule"/>
</dbReference>
<comment type="catalytic activity">
    <reaction evidence="12 14">
        <text>2 cob(II)yrinate a,c diamide + reduced [electron-transfer flavoprotein] + 2 ATP = 2 adenosylcob(III)yrinate a,c-diamide + 2 triphosphate + oxidized [electron-transfer flavoprotein] + 3 H(+)</text>
        <dbReference type="Rhea" id="RHEA:11528"/>
        <dbReference type="Rhea" id="RHEA-COMP:10685"/>
        <dbReference type="Rhea" id="RHEA-COMP:10686"/>
        <dbReference type="ChEBI" id="CHEBI:15378"/>
        <dbReference type="ChEBI" id="CHEBI:18036"/>
        <dbReference type="ChEBI" id="CHEBI:30616"/>
        <dbReference type="ChEBI" id="CHEBI:57692"/>
        <dbReference type="ChEBI" id="CHEBI:58307"/>
        <dbReference type="ChEBI" id="CHEBI:58503"/>
        <dbReference type="ChEBI" id="CHEBI:58537"/>
        <dbReference type="EC" id="2.5.1.17"/>
    </reaction>
</comment>
<dbReference type="InterPro" id="IPR036451">
    <property type="entry name" value="CblAdoTrfase-like_sf"/>
</dbReference>
<evidence type="ECO:0000256" key="13">
    <source>
        <dbReference type="ARBA" id="ARBA00048692"/>
    </source>
</evidence>
<evidence type="ECO:0000256" key="8">
    <source>
        <dbReference type="ARBA" id="ARBA00022840"/>
    </source>
</evidence>
<dbReference type="PANTHER" id="PTHR12213:SF0">
    <property type="entry name" value="CORRINOID ADENOSYLTRANSFERASE MMAB"/>
    <property type="match status" value="1"/>
</dbReference>
<protein>
    <recommendedName>
        <fullName evidence="4 14">Corrinoid adenosyltransferase</fullName>
        <ecNumber evidence="3 14">2.5.1.17</ecNumber>
    </recommendedName>
    <alternativeName>
        <fullName evidence="9 14">Cob(II)alamin adenosyltransferase</fullName>
    </alternativeName>
    <alternativeName>
        <fullName evidence="11 14">Cob(II)yrinic acid a,c-diamide adenosyltransferase</fullName>
    </alternativeName>
    <alternativeName>
        <fullName evidence="10 14">Cobinamide/cobalamin adenosyltransferase</fullName>
    </alternativeName>
</protein>
<dbReference type="InterPro" id="IPR029499">
    <property type="entry name" value="PduO-typ"/>
</dbReference>
<evidence type="ECO:0000256" key="6">
    <source>
        <dbReference type="ARBA" id="ARBA00022679"/>
    </source>
</evidence>
<evidence type="ECO:0000256" key="2">
    <source>
        <dbReference type="ARBA" id="ARBA00007487"/>
    </source>
</evidence>
<comment type="catalytic activity">
    <reaction evidence="13 14">
        <text>2 cob(II)alamin + reduced [electron-transfer flavoprotein] + 2 ATP = 2 adenosylcob(III)alamin + 2 triphosphate + oxidized [electron-transfer flavoprotein] + 3 H(+)</text>
        <dbReference type="Rhea" id="RHEA:28671"/>
        <dbReference type="Rhea" id="RHEA-COMP:10685"/>
        <dbReference type="Rhea" id="RHEA-COMP:10686"/>
        <dbReference type="ChEBI" id="CHEBI:15378"/>
        <dbReference type="ChEBI" id="CHEBI:16304"/>
        <dbReference type="ChEBI" id="CHEBI:18036"/>
        <dbReference type="ChEBI" id="CHEBI:18408"/>
        <dbReference type="ChEBI" id="CHEBI:30616"/>
        <dbReference type="ChEBI" id="CHEBI:57692"/>
        <dbReference type="ChEBI" id="CHEBI:58307"/>
        <dbReference type="EC" id="2.5.1.17"/>
    </reaction>
</comment>
<proteinExistence type="inferred from homology"/>
<dbReference type="AlphaFoldDB" id="A0A7X5HXD6"/>
<accession>A0A7X5HXD6</accession>
<evidence type="ECO:0000256" key="7">
    <source>
        <dbReference type="ARBA" id="ARBA00022741"/>
    </source>
</evidence>
<dbReference type="SUPFAM" id="SSF89028">
    <property type="entry name" value="Cobalamin adenosyltransferase-like"/>
    <property type="match status" value="1"/>
</dbReference>
<evidence type="ECO:0000256" key="9">
    <source>
        <dbReference type="ARBA" id="ARBA00031529"/>
    </source>
</evidence>
<evidence type="ECO:0000313" key="18">
    <source>
        <dbReference type="Proteomes" id="UP000461585"/>
    </source>
</evidence>
<keyword evidence="7 14" id="KW-0547">Nucleotide-binding</keyword>
<dbReference type="Proteomes" id="UP000461585">
    <property type="component" value="Unassembled WGS sequence"/>
</dbReference>
<organism evidence="17 18">
    <name type="scientific">Anaerotalea alkaliphila</name>
    <dbReference type="NCBI Taxonomy" id="2662126"/>
    <lineage>
        <taxon>Bacteria</taxon>
        <taxon>Bacillati</taxon>
        <taxon>Bacillota</taxon>
        <taxon>Clostridia</taxon>
        <taxon>Eubacteriales</taxon>
        <taxon>Anaerotalea</taxon>
    </lineage>
</organism>
<dbReference type="EMBL" id="JAAEEH010000037">
    <property type="protein sequence ID" value="NDL68392.1"/>
    <property type="molecule type" value="Genomic_DNA"/>
</dbReference>
<dbReference type="PANTHER" id="PTHR12213">
    <property type="entry name" value="CORRINOID ADENOSYLTRANSFERASE"/>
    <property type="match status" value="1"/>
</dbReference>
<keyword evidence="18" id="KW-1185">Reference proteome</keyword>
<evidence type="ECO:0000256" key="10">
    <source>
        <dbReference type="ARBA" id="ARBA00033334"/>
    </source>
</evidence>
<name>A0A7X5HXD6_9FIRM</name>
<feature type="region of interest" description="Disordered" evidence="15">
    <location>
        <begin position="1"/>
        <end position="20"/>
    </location>
</feature>
<dbReference type="Pfam" id="PF01923">
    <property type="entry name" value="Cob_adeno_trans"/>
    <property type="match status" value="1"/>
</dbReference>
<feature type="compositionally biased region" description="Polar residues" evidence="15">
    <location>
        <begin position="1"/>
        <end position="19"/>
    </location>
</feature>
<evidence type="ECO:0000256" key="5">
    <source>
        <dbReference type="ARBA" id="ARBA00022573"/>
    </source>
</evidence>
<evidence type="ECO:0000259" key="16">
    <source>
        <dbReference type="Pfam" id="PF01923"/>
    </source>
</evidence>
<sequence>MEKHSSIYTKNGDQGNTGSWMGESVSKADWRIELQGAVDEVNAAVGHLRSLAGKEGESLKEIQYACFRIGTDISGNFRQVSITPEDTRALEEAIDRMESGTGPLRSFLYYGGGPAATYAQVVRSIVRRAERVFVHLVLDKGLDYPEDYRYVNRLADYFFAYARHLNHLDGVPEEEMHLKRP</sequence>
<dbReference type="EC" id="2.5.1.17" evidence="3 14"/>
<dbReference type="NCBIfam" id="TIGR00636">
    <property type="entry name" value="PduO_Nterm"/>
    <property type="match status" value="1"/>
</dbReference>
<keyword evidence="5 14" id="KW-0169">Cobalamin biosynthesis</keyword>
<evidence type="ECO:0000256" key="12">
    <source>
        <dbReference type="ARBA" id="ARBA00048555"/>
    </source>
</evidence>
<comment type="similarity">
    <text evidence="2 14">Belongs to the Cob(I)alamin adenosyltransferase family.</text>
</comment>
<gene>
    <name evidence="17" type="ORF">GXN74_11640</name>
</gene>
<dbReference type="Gene3D" id="1.20.1200.10">
    <property type="entry name" value="Cobalamin adenosyltransferase-like"/>
    <property type="match status" value="1"/>
</dbReference>
<comment type="caution">
    <text evidence="17">The sequence shown here is derived from an EMBL/GenBank/DDBJ whole genome shotgun (WGS) entry which is preliminary data.</text>
</comment>
<evidence type="ECO:0000256" key="3">
    <source>
        <dbReference type="ARBA" id="ARBA00012454"/>
    </source>
</evidence>
<evidence type="ECO:0000256" key="1">
    <source>
        <dbReference type="ARBA" id="ARBA00005121"/>
    </source>
</evidence>
<reference evidence="17 18" key="1">
    <citation type="submission" date="2020-01" db="EMBL/GenBank/DDBJ databases">
        <title>Anaeroalcalibacter tamaniensis gen. nov., sp. nov., moderately halophilic strictly anaerobic fermenter bacterium from mud volcano of Taman peninsula.</title>
        <authorList>
            <person name="Frolova A."/>
            <person name="Merkel A.Y."/>
            <person name="Slobodkin A.I."/>
        </authorList>
    </citation>
    <scope>NUCLEOTIDE SEQUENCE [LARGE SCALE GENOMIC DNA]</scope>
    <source>
        <strain evidence="17 18">F-3ap</strain>
    </source>
</reference>
<evidence type="ECO:0000256" key="4">
    <source>
        <dbReference type="ARBA" id="ARBA00020963"/>
    </source>
</evidence>